<evidence type="ECO:0000256" key="2">
    <source>
        <dbReference type="ARBA" id="ARBA00022670"/>
    </source>
</evidence>
<dbReference type="PANTHER" id="PTHR11733:SF128">
    <property type="entry name" value="KELL BLOOD GROUP GLYCOPROTEIN"/>
    <property type="match status" value="1"/>
</dbReference>
<keyword evidence="7" id="KW-0472">Membrane</keyword>
<keyword evidence="3" id="KW-0479">Metal-binding</keyword>
<dbReference type="Pfam" id="PF01431">
    <property type="entry name" value="Peptidase_M13"/>
    <property type="match status" value="1"/>
</dbReference>
<dbReference type="GeneID" id="116946839"/>
<comment type="cofactor">
    <cofactor evidence="1">
        <name>Zn(2+)</name>
        <dbReference type="ChEBI" id="CHEBI:29105"/>
    </cofactor>
</comment>
<dbReference type="CDD" id="cd08662">
    <property type="entry name" value="M13"/>
    <property type="match status" value="1"/>
</dbReference>
<keyword evidence="5" id="KW-0862">Zinc</keyword>
<keyword evidence="2" id="KW-0645">Protease</keyword>
<dbReference type="InterPro" id="IPR008753">
    <property type="entry name" value="Peptidase_M13_N"/>
</dbReference>
<evidence type="ECO:0000313" key="10">
    <source>
        <dbReference type="Proteomes" id="UP001318040"/>
    </source>
</evidence>
<dbReference type="PROSITE" id="PS51885">
    <property type="entry name" value="NEPRILYSIN"/>
    <property type="match status" value="1"/>
</dbReference>
<gene>
    <name evidence="11" type="primary">LOC116946839</name>
</gene>
<dbReference type="InterPro" id="IPR042089">
    <property type="entry name" value="Peptidase_M13_dom_2"/>
</dbReference>
<dbReference type="SUPFAM" id="SSF55486">
    <property type="entry name" value="Metalloproteases ('zincins'), catalytic domain"/>
    <property type="match status" value="1"/>
</dbReference>
<name>A0AAJ7X1S7_PETMA</name>
<dbReference type="KEGG" id="pmrn:116946839"/>
<dbReference type="PRINTS" id="PR00786">
    <property type="entry name" value="NEPRILYSIN"/>
</dbReference>
<feature type="transmembrane region" description="Helical" evidence="7">
    <location>
        <begin position="76"/>
        <end position="97"/>
    </location>
</feature>
<evidence type="ECO:0000256" key="4">
    <source>
        <dbReference type="ARBA" id="ARBA00022801"/>
    </source>
</evidence>
<evidence type="ECO:0000256" key="1">
    <source>
        <dbReference type="ARBA" id="ARBA00001947"/>
    </source>
</evidence>
<proteinExistence type="predicted"/>
<evidence type="ECO:0000259" key="8">
    <source>
        <dbReference type="Pfam" id="PF01431"/>
    </source>
</evidence>
<dbReference type="RefSeq" id="XP_032817912.1">
    <property type="nucleotide sequence ID" value="XM_032962021.1"/>
</dbReference>
<protein>
    <submittedName>
        <fullName evidence="11">Endothelin-converting enzyme 2-like</fullName>
    </submittedName>
</protein>
<evidence type="ECO:0000259" key="9">
    <source>
        <dbReference type="Pfam" id="PF05649"/>
    </source>
</evidence>
<dbReference type="Proteomes" id="UP001318040">
    <property type="component" value="Chromosome 28"/>
</dbReference>
<feature type="domain" description="Peptidase M13 N-terminal" evidence="9">
    <location>
        <begin position="136"/>
        <end position="526"/>
    </location>
</feature>
<dbReference type="PANTHER" id="PTHR11733">
    <property type="entry name" value="ZINC METALLOPROTEASE FAMILY M13 NEPRILYSIN-RELATED"/>
    <property type="match status" value="1"/>
</dbReference>
<evidence type="ECO:0000256" key="3">
    <source>
        <dbReference type="ARBA" id="ARBA00022723"/>
    </source>
</evidence>
<feature type="domain" description="Peptidase M13 C-terminal" evidence="8">
    <location>
        <begin position="587"/>
        <end position="788"/>
    </location>
</feature>
<dbReference type="GO" id="GO:0004222">
    <property type="term" value="F:metalloendopeptidase activity"/>
    <property type="evidence" value="ECO:0007669"/>
    <property type="project" value="InterPro"/>
</dbReference>
<keyword evidence="7" id="KW-0812">Transmembrane</keyword>
<sequence>MERVREMVAMNREGESYAVMEEDEEEEVVDEEVGLGSGPTAGDGAGDRVLHTMEETTTAPSQGAGSRRGRAGFLQAAVLPALVVCLALAVLGCAITLTRRNNATLIGKEPAQVCTTWECVRAASDVLSSMDLAVDPCEDFYSYACGEWGRHNPLPSGTYQWGSTDVVRRRTLGQLHRALDNTDIRNTSAKWKAHVFYHSCMNKERIKGRGNKPLLDIIADIYKNFPFSNQTEAVLKKLHSVYGVSPFFTLKVMPDPTDSQRSVLFFSQPELGLPSHEHFLNKTPIDSKVLQLYLRYMNDVEQLLGMPGDEDSEGGIASRRRLSEALRIESSLAAIFNERGDLDDPEKVHNVTLQEMQNLVSHIDWVTYLQAIFVPFAFTLHDKIITPTLEYFKKLDKVLNSSSESDMRDYIIWSLVRKLSQNLDGRFEDAKRDLNEALYGTDRGGFVPRWEFCVEQTSRAVGFGLGLLYVEYVGFNSTHKIQVEKLIKNLSEVYKDTIDQLTWMDNVTSGFAKEKLDSIVLNVGYPLSDDLHPAITDSSYMDLTLTDDYFQNMLNYYEFEMKSMKTAYNRGQDTHKWTMTPQTVEADYNVYFNQITVPAAVAQPPFYSTKNLKFVNYAAIGTMIAHELVHAFDTRGSHYNYKGTLTEWWTPTTRKEFEEKASCMERQYGAYEEQGWHVDGHRTLGENIADNGGLHVAFQAYENYVGKYGEEEVLPAMNFTNRQLFFIIYAQTWCSVQTPQALEESFVTDDHSPPRLRIKGALSNSAEFARHFGCKLGSAMNPEKKCQIW</sequence>
<keyword evidence="7" id="KW-1133">Transmembrane helix</keyword>
<keyword evidence="4" id="KW-0378">Hydrolase</keyword>
<dbReference type="InterPro" id="IPR000718">
    <property type="entry name" value="Peptidase_M13"/>
</dbReference>
<dbReference type="InterPro" id="IPR024079">
    <property type="entry name" value="MetalloPept_cat_dom_sf"/>
</dbReference>
<organism evidence="10 11">
    <name type="scientific">Petromyzon marinus</name>
    <name type="common">Sea lamprey</name>
    <dbReference type="NCBI Taxonomy" id="7757"/>
    <lineage>
        <taxon>Eukaryota</taxon>
        <taxon>Metazoa</taxon>
        <taxon>Chordata</taxon>
        <taxon>Craniata</taxon>
        <taxon>Vertebrata</taxon>
        <taxon>Cyclostomata</taxon>
        <taxon>Hyperoartia</taxon>
        <taxon>Petromyzontiformes</taxon>
        <taxon>Petromyzontidae</taxon>
        <taxon>Petromyzon</taxon>
    </lineage>
</organism>
<accession>A0AAJ7X1S7</accession>
<keyword evidence="10" id="KW-1185">Reference proteome</keyword>
<dbReference type="InterPro" id="IPR018497">
    <property type="entry name" value="Peptidase_M13_C"/>
</dbReference>
<dbReference type="Gene3D" id="1.10.1380.10">
    <property type="entry name" value="Neutral endopeptidase , domain2"/>
    <property type="match status" value="1"/>
</dbReference>
<dbReference type="AlphaFoldDB" id="A0AAJ7X1S7"/>
<dbReference type="Gene3D" id="3.40.390.10">
    <property type="entry name" value="Collagenase (Catalytic Domain)"/>
    <property type="match status" value="1"/>
</dbReference>
<evidence type="ECO:0000256" key="5">
    <source>
        <dbReference type="ARBA" id="ARBA00022833"/>
    </source>
</evidence>
<dbReference type="GO" id="GO:0005886">
    <property type="term" value="C:plasma membrane"/>
    <property type="evidence" value="ECO:0007669"/>
    <property type="project" value="TreeGrafter"/>
</dbReference>
<dbReference type="GO" id="GO:0046872">
    <property type="term" value="F:metal ion binding"/>
    <property type="evidence" value="ECO:0007669"/>
    <property type="project" value="UniProtKB-KW"/>
</dbReference>
<dbReference type="GO" id="GO:0016485">
    <property type="term" value="P:protein processing"/>
    <property type="evidence" value="ECO:0007669"/>
    <property type="project" value="TreeGrafter"/>
</dbReference>
<dbReference type="Pfam" id="PF05649">
    <property type="entry name" value="Peptidase_M13_N"/>
    <property type="match status" value="1"/>
</dbReference>
<evidence type="ECO:0000256" key="6">
    <source>
        <dbReference type="ARBA" id="ARBA00023049"/>
    </source>
</evidence>
<evidence type="ECO:0000256" key="7">
    <source>
        <dbReference type="SAM" id="Phobius"/>
    </source>
</evidence>
<evidence type="ECO:0000313" key="11">
    <source>
        <dbReference type="RefSeq" id="XP_032817912.1"/>
    </source>
</evidence>
<reference evidence="11" key="1">
    <citation type="submission" date="2025-08" db="UniProtKB">
        <authorList>
            <consortium name="RefSeq"/>
        </authorList>
    </citation>
    <scope>IDENTIFICATION</scope>
    <source>
        <tissue evidence="11">Sperm</tissue>
    </source>
</reference>
<keyword evidence="6" id="KW-0482">Metalloprotease</keyword>